<keyword evidence="7" id="KW-1185">Reference proteome</keyword>
<evidence type="ECO:0000313" key="6">
    <source>
        <dbReference type="EMBL" id="KAF2727964.1"/>
    </source>
</evidence>
<dbReference type="GO" id="GO:0046872">
    <property type="term" value="F:metal ion binding"/>
    <property type="evidence" value="ECO:0007669"/>
    <property type="project" value="UniProtKB-KW"/>
</dbReference>
<dbReference type="EMBL" id="ML996302">
    <property type="protein sequence ID" value="KAF2727964.1"/>
    <property type="molecule type" value="Genomic_DNA"/>
</dbReference>
<evidence type="ECO:0000256" key="1">
    <source>
        <dbReference type="ARBA" id="ARBA00022723"/>
    </source>
</evidence>
<keyword evidence="3" id="KW-0805">Transcription regulation</keyword>
<comment type="caution">
    <text evidence="6">The sequence shown here is derived from an EMBL/GenBank/DDBJ whole genome shotgun (WGS) entry which is preliminary data.</text>
</comment>
<dbReference type="OrthoDB" id="5423818at2759"/>
<accession>A0A9P4UV81</accession>
<sequence length="313" mass="35413">MKQSIPPVPTSAIRSLILRPSFKKGGSQRIANLILHTLRSYPLMMLRDNTLPPFIHPHIIYSEKEDDKSCMEPLVNCISLVHMISKNHKGSRKLFWKNVRMECERVFAELKEMDKWARLAAMQALSIYILIRLDEGETEDNNLDFLLLTTVAAIAREIMCSDVGDDITVSTALHDHSTNANWKEWLFLESRQRLAIVYRVVNMLVYFEPSTFCTLQSDLILAPLPSKKQLWESNDSVSWARERVREPHIYYALAASGDVVRLDEGQAFCAGAELLYKPLEVATPLRSPSSFEEWCAGMDGLGGLVMLAASLVG</sequence>
<evidence type="ECO:0000313" key="7">
    <source>
        <dbReference type="Proteomes" id="UP000799444"/>
    </source>
</evidence>
<name>A0A9P4UV81_9PLEO</name>
<keyword evidence="4" id="KW-0804">Transcription</keyword>
<keyword evidence="5" id="KW-0539">Nucleus</keyword>
<dbReference type="Proteomes" id="UP000799444">
    <property type="component" value="Unassembled WGS sequence"/>
</dbReference>
<keyword evidence="1" id="KW-0479">Metal-binding</keyword>
<organism evidence="6 7">
    <name type="scientific">Polyplosphaeria fusca</name>
    <dbReference type="NCBI Taxonomy" id="682080"/>
    <lineage>
        <taxon>Eukaryota</taxon>
        <taxon>Fungi</taxon>
        <taxon>Dikarya</taxon>
        <taxon>Ascomycota</taxon>
        <taxon>Pezizomycotina</taxon>
        <taxon>Dothideomycetes</taxon>
        <taxon>Pleosporomycetidae</taxon>
        <taxon>Pleosporales</taxon>
        <taxon>Tetraplosphaeriaceae</taxon>
        <taxon>Polyplosphaeria</taxon>
    </lineage>
</organism>
<dbReference type="AlphaFoldDB" id="A0A9P4UV81"/>
<keyword evidence="2" id="KW-0862">Zinc</keyword>
<dbReference type="PANTHER" id="PTHR47660:SF3">
    <property type="entry name" value="FINGER DOMAIN PROTEIN, PUTATIVE (AFU_ORTHOLOGUE AFUA_4G03310)-RELATED"/>
    <property type="match status" value="1"/>
</dbReference>
<reference evidence="6" key="1">
    <citation type="journal article" date="2020" name="Stud. Mycol.">
        <title>101 Dothideomycetes genomes: a test case for predicting lifestyles and emergence of pathogens.</title>
        <authorList>
            <person name="Haridas S."/>
            <person name="Albert R."/>
            <person name="Binder M."/>
            <person name="Bloem J."/>
            <person name="Labutti K."/>
            <person name="Salamov A."/>
            <person name="Andreopoulos B."/>
            <person name="Baker S."/>
            <person name="Barry K."/>
            <person name="Bills G."/>
            <person name="Bluhm B."/>
            <person name="Cannon C."/>
            <person name="Castanera R."/>
            <person name="Culley D."/>
            <person name="Daum C."/>
            <person name="Ezra D."/>
            <person name="Gonzalez J."/>
            <person name="Henrissat B."/>
            <person name="Kuo A."/>
            <person name="Liang C."/>
            <person name="Lipzen A."/>
            <person name="Lutzoni F."/>
            <person name="Magnuson J."/>
            <person name="Mondo S."/>
            <person name="Nolan M."/>
            <person name="Ohm R."/>
            <person name="Pangilinan J."/>
            <person name="Park H.-J."/>
            <person name="Ramirez L."/>
            <person name="Alfaro M."/>
            <person name="Sun H."/>
            <person name="Tritt A."/>
            <person name="Yoshinaga Y."/>
            <person name="Zwiers L.-H."/>
            <person name="Turgeon B."/>
            <person name="Goodwin S."/>
            <person name="Spatafora J."/>
            <person name="Crous P."/>
            <person name="Grigoriev I."/>
        </authorList>
    </citation>
    <scope>NUCLEOTIDE SEQUENCE</scope>
    <source>
        <strain evidence="6">CBS 125425</strain>
    </source>
</reference>
<evidence type="ECO:0000256" key="4">
    <source>
        <dbReference type="ARBA" id="ARBA00023163"/>
    </source>
</evidence>
<proteinExistence type="predicted"/>
<protein>
    <submittedName>
        <fullName evidence="6">Uncharacterized protein</fullName>
    </submittedName>
</protein>
<evidence type="ECO:0000256" key="2">
    <source>
        <dbReference type="ARBA" id="ARBA00022833"/>
    </source>
</evidence>
<dbReference type="PANTHER" id="PTHR47660">
    <property type="entry name" value="TRANSCRIPTION FACTOR WITH C2H2 AND ZN(2)-CYS(6) DNA BINDING DOMAIN (EUROFUNG)-RELATED-RELATED"/>
    <property type="match status" value="1"/>
</dbReference>
<evidence type="ECO:0000256" key="5">
    <source>
        <dbReference type="ARBA" id="ARBA00023242"/>
    </source>
</evidence>
<evidence type="ECO:0000256" key="3">
    <source>
        <dbReference type="ARBA" id="ARBA00023015"/>
    </source>
</evidence>
<gene>
    <name evidence="6" type="ORF">EJ04DRAFT_450276</name>
</gene>